<dbReference type="RefSeq" id="WP_219292649.1">
    <property type="nucleotide sequence ID" value="NZ_RPHB01000008.1"/>
</dbReference>
<dbReference type="Proteomes" id="UP000727490">
    <property type="component" value="Unassembled WGS sequence"/>
</dbReference>
<evidence type="ECO:0000313" key="2">
    <source>
        <dbReference type="Proteomes" id="UP000727490"/>
    </source>
</evidence>
<reference evidence="1 2" key="1">
    <citation type="journal article" date="2020" name="Syst. Appl. Microbiol.">
        <title>Arthrospiribacter ruber gen. nov., sp. nov., a novel bacterium isolated from Arthrospira cultures.</title>
        <authorList>
            <person name="Waleron M."/>
            <person name="Misztak A."/>
            <person name="Waleron M.M."/>
            <person name="Furmaniak M."/>
            <person name="Mrozik A."/>
            <person name="Waleron K."/>
        </authorList>
    </citation>
    <scope>NUCLEOTIDE SEQUENCE [LARGE SCALE GENOMIC DNA]</scope>
    <source>
        <strain evidence="1 2">DPMB0001</strain>
    </source>
</reference>
<organism evidence="1 2">
    <name type="scientific">Arthrospiribacter ruber</name>
    <dbReference type="NCBI Taxonomy" id="2487934"/>
    <lineage>
        <taxon>Bacteria</taxon>
        <taxon>Pseudomonadati</taxon>
        <taxon>Bacteroidota</taxon>
        <taxon>Cytophagia</taxon>
        <taxon>Cytophagales</taxon>
        <taxon>Cyclobacteriaceae</taxon>
        <taxon>Arthrospiribacter</taxon>
    </lineage>
</organism>
<keyword evidence="2" id="KW-1185">Reference proteome</keyword>
<protein>
    <submittedName>
        <fullName evidence="1">SusD/RagB family nutrient-binding outer membrane lipoprotein</fullName>
    </submittedName>
</protein>
<keyword evidence="1" id="KW-0449">Lipoprotein</keyword>
<sequence>MKKRIEYILIAMVMMVIPSCDQNFDDWNTNRVDATSINPAFQLNQAIINSSASSFGTMVYELGIVQQLISPNSGVLTGANYNQDNRASTQNNWQVYYREVIKNTKDIISRIKDDPTRSDLYQMTRILQANAFLVLTDTYGSIPYTEAGAGFSDQVFFPVYDTQEFIYDQIIRELTEAGNALGAAGSNNETAEILYRGNIDQWRKFANSLLLRAGMRLSRVDPSRAQQIAQTAFSNGVILENEDNAVIRHDNNFLNPIGNTLNATEASNVFMTEPFVNYLRENNDPRLRAIAVRYVGAGSGSAQTVDRQTFDPDLQIGMPMGLDNATAVQRAASMGLVSFYEFSQIDRRRIAKLNAPNFIVTASQTNLLLAEAASRGWISGDAAEFYSNGIRLHMEQLASYDPLSEIPEEDIAAYIASNPLNSQNALEEINTQYWVSSLMNGPEAFANFRRSGYPDLEPNPYPGREVVFINRLTYPNSEISVNSENVQQAISQQGPDNLETRVWWHTP</sequence>
<dbReference type="AlphaFoldDB" id="A0A951J1G7"/>
<proteinExistence type="predicted"/>
<dbReference type="InterPro" id="IPR041662">
    <property type="entry name" value="SusD-like_2"/>
</dbReference>
<dbReference type="Pfam" id="PF12771">
    <property type="entry name" value="SusD-like_2"/>
    <property type="match status" value="1"/>
</dbReference>
<gene>
    <name evidence="1" type="ORF">EGN73_17015</name>
</gene>
<dbReference type="EMBL" id="RPHB01000008">
    <property type="protein sequence ID" value="MBW3469502.1"/>
    <property type="molecule type" value="Genomic_DNA"/>
</dbReference>
<comment type="caution">
    <text evidence="1">The sequence shown here is derived from an EMBL/GenBank/DDBJ whole genome shotgun (WGS) entry which is preliminary data.</text>
</comment>
<name>A0A951J1G7_9BACT</name>
<evidence type="ECO:0000313" key="1">
    <source>
        <dbReference type="EMBL" id="MBW3469502.1"/>
    </source>
</evidence>
<accession>A0A951J1G7</accession>